<dbReference type="RefSeq" id="WP_004301410.1">
    <property type="nucleotide sequence ID" value="NC_011662.2"/>
</dbReference>
<comment type="cofactor">
    <cofactor evidence="6">
        <name>Co(2+)</name>
        <dbReference type="ChEBI" id="CHEBI:48828"/>
    </cofactor>
    <cofactor evidence="6">
        <name>Zn(2+)</name>
        <dbReference type="ChEBI" id="CHEBI:29105"/>
    </cofactor>
    <cofactor evidence="6">
        <name>Mn(2+)</name>
        <dbReference type="ChEBI" id="CHEBI:29035"/>
    </cofactor>
    <cofactor evidence="6">
        <name>Fe(2+)</name>
        <dbReference type="ChEBI" id="CHEBI:29033"/>
    </cofactor>
    <text evidence="6">Binds 2 divalent metal cations per subunit. Has a high-affinity and a low affinity metal-binding site. The true nature of the physiological cofactor is under debate. The enzyme is active with cobalt, zinc, manganese or divalent iron ions. Most likely, methionine aminopeptidases function as mononuclear Fe(2+)-metalloproteases under physiological conditions, and the catalytically relevant metal-binding site has been assigned to the histidine-containing high-affinity site.</text>
</comment>
<dbReference type="InterPro" id="IPR002467">
    <property type="entry name" value="Pept_M24A_MAP1"/>
</dbReference>
<keyword evidence="11" id="KW-1185">Reference proteome</keyword>
<evidence type="ECO:0000313" key="11">
    <source>
        <dbReference type="Proteomes" id="UP000002186"/>
    </source>
</evidence>
<dbReference type="HOGENOM" id="CLU_015857_0_1_4"/>
<protein>
    <recommendedName>
        <fullName evidence="6 7">Methionine aminopeptidase</fullName>
        <shortName evidence="6">MAP</shortName>
        <shortName evidence="6">MetAP</shortName>
        <ecNumber evidence="6 7">3.4.11.18</ecNumber>
    </recommendedName>
    <alternativeName>
        <fullName evidence="6">Peptidase M</fullName>
    </alternativeName>
</protein>
<dbReference type="PANTHER" id="PTHR43330">
    <property type="entry name" value="METHIONINE AMINOPEPTIDASE"/>
    <property type="match status" value="1"/>
</dbReference>
<evidence type="ECO:0000256" key="4">
    <source>
        <dbReference type="ARBA" id="ARBA00022723"/>
    </source>
</evidence>
<dbReference type="CDD" id="cd01086">
    <property type="entry name" value="MetAP1"/>
    <property type="match status" value="1"/>
</dbReference>
<evidence type="ECO:0000259" key="8">
    <source>
        <dbReference type="Pfam" id="PF00557"/>
    </source>
</evidence>
<feature type="binding site" evidence="6">
    <location>
        <position position="101"/>
    </location>
    <ligand>
        <name>a divalent metal cation</name>
        <dbReference type="ChEBI" id="CHEBI:60240"/>
        <label>1</label>
    </ligand>
</feature>
<proteinExistence type="inferred from homology"/>
<feature type="domain" description="Peptidase M24" evidence="8">
    <location>
        <begin position="12"/>
        <end position="249"/>
    </location>
</feature>
<dbReference type="NCBIfam" id="TIGR00500">
    <property type="entry name" value="met_pdase_I"/>
    <property type="match status" value="1"/>
</dbReference>
<feature type="binding site" evidence="6">
    <location>
        <position position="112"/>
    </location>
    <ligand>
        <name>a divalent metal cation</name>
        <dbReference type="ChEBI" id="CHEBI:60240"/>
        <label>1</label>
    </ligand>
</feature>
<comment type="catalytic activity">
    <reaction evidence="6 7">
        <text>Release of N-terminal amino acids, preferentially methionine, from peptides and arylamides.</text>
        <dbReference type="EC" id="3.4.11.18"/>
    </reaction>
</comment>
<dbReference type="MEROPS" id="M24.001"/>
<comment type="function">
    <text evidence="1 6">Removes the N-terminal methionine from nascent proteins. The N-terminal methionine is often cleaved when the second residue in the primary sequence is small and uncharged (Met-Ala-, Cys, Gly, Pro, Ser, Thr, or Val). Requires deformylation of the N(alpha)-formylated initiator methionine before it can be hydrolyzed.</text>
</comment>
<dbReference type="eggNOG" id="COG0024">
    <property type="taxonomic scope" value="Bacteria"/>
</dbReference>
<dbReference type="PROSITE" id="PS00680">
    <property type="entry name" value="MAP_1"/>
    <property type="match status" value="1"/>
</dbReference>
<dbReference type="GO" id="GO:0005829">
    <property type="term" value="C:cytosol"/>
    <property type="evidence" value="ECO:0007669"/>
    <property type="project" value="TreeGrafter"/>
</dbReference>
<keyword evidence="5 6" id="KW-0378">Hydrolase</keyword>
<name>C4ZPS3_THASP</name>
<dbReference type="Proteomes" id="UP000321192">
    <property type="component" value="Unassembled WGS sequence"/>
</dbReference>
<evidence type="ECO:0000256" key="1">
    <source>
        <dbReference type="ARBA" id="ARBA00002521"/>
    </source>
</evidence>
<reference evidence="10 12" key="3">
    <citation type="submission" date="2018-09" db="EMBL/GenBank/DDBJ databases">
        <title>Metagenome Assembled Genomes from an Advanced Water Purification Facility.</title>
        <authorList>
            <person name="Stamps B.W."/>
            <person name="Spear J.R."/>
        </authorList>
    </citation>
    <scope>NUCLEOTIDE SEQUENCE [LARGE SCALE GENOMIC DNA]</scope>
    <source>
        <strain evidence="10">Bin_27_1</strain>
    </source>
</reference>
<dbReference type="InterPro" id="IPR001714">
    <property type="entry name" value="Pept_M24_MAP"/>
</dbReference>
<dbReference type="Pfam" id="PF00557">
    <property type="entry name" value="Peptidase_M24"/>
    <property type="match status" value="1"/>
</dbReference>
<gene>
    <name evidence="6 10" type="primary">map</name>
    <name evidence="9" type="ordered locus">Tmz1t_2179</name>
    <name evidence="10" type="ORF">E6Q80_20825</name>
</gene>
<feature type="binding site" evidence="6">
    <location>
        <position position="185"/>
    </location>
    <ligand>
        <name>substrate</name>
    </ligand>
</feature>
<dbReference type="Gene3D" id="3.90.230.10">
    <property type="entry name" value="Creatinase/methionine aminopeptidase superfamily"/>
    <property type="match status" value="1"/>
</dbReference>
<feature type="binding site" evidence="6">
    <location>
        <position position="84"/>
    </location>
    <ligand>
        <name>substrate</name>
    </ligand>
</feature>
<dbReference type="GO" id="GO:0004239">
    <property type="term" value="F:initiator methionyl aminopeptidase activity"/>
    <property type="evidence" value="ECO:0007669"/>
    <property type="project" value="UniProtKB-UniRule"/>
</dbReference>
<reference evidence="11" key="1">
    <citation type="submission" date="2009-05" db="EMBL/GenBank/DDBJ databases">
        <title>Complete sequence of chromosome of Thauera sp. MZ1T.</title>
        <authorList>
            <consortium name="US DOE Joint Genome Institute"/>
            <person name="Lucas S."/>
            <person name="Copeland A."/>
            <person name="Lapidus A."/>
            <person name="Glavina del Rio T."/>
            <person name="Dalin E."/>
            <person name="Tice H."/>
            <person name="Bruce D."/>
            <person name="Goodwin L."/>
            <person name="Pitluck S."/>
            <person name="Sims D."/>
            <person name="Brettin T."/>
            <person name="Detter J.C."/>
            <person name="Han C."/>
            <person name="Larimer F."/>
            <person name="Land M."/>
            <person name="Hauser L."/>
            <person name="Kyrpides N."/>
            <person name="Mikhailova N."/>
            <person name="Sayler G.S."/>
        </authorList>
    </citation>
    <scope>NUCLEOTIDE SEQUENCE [LARGE SCALE GENOMIC DNA]</scope>
    <source>
        <strain evidence="11">MZ1T</strain>
    </source>
</reference>
<evidence type="ECO:0000313" key="10">
    <source>
        <dbReference type="EMBL" id="TXH79372.1"/>
    </source>
</evidence>
<dbReference type="GO" id="GO:0006508">
    <property type="term" value="P:proteolysis"/>
    <property type="evidence" value="ECO:0007669"/>
    <property type="project" value="UniProtKB-KW"/>
</dbReference>
<dbReference type="InterPro" id="IPR036005">
    <property type="entry name" value="Creatinase/aminopeptidase-like"/>
</dbReference>
<dbReference type="HAMAP" id="MF_01974">
    <property type="entry name" value="MetAP_1"/>
    <property type="match status" value="1"/>
</dbReference>
<dbReference type="EC" id="3.4.11.18" evidence="6 7"/>
<sequence length="276" mass="29691">MSIVIKTPEEIEKMRVACRLAAEVLDYIEPFVVPGVTTGELDRLCHDYMVNVQGTIPAPLDYAPPGYKPYPKSICTSVNHQVCHGVPGEKALKKGDIVNLDITVIKEGFHGDTSRMFLLGGDSACSIVARRLTRITYECMWLGIATVKPGGRLGDIGAAIQKHAEGNGFSVVREFCGHGIGRKFHEEPQVLHYGKAGTGPTLEPGMIFTIEPMINAGKAAISELPDGWTIVTKDRSLSAQWEHTVVVTETGVEVLTLSAGCPPPPELVAARFATAG</sequence>
<evidence type="ECO:0000256" key="6">
    <source>
        <dbReference type="HAMAP-Rule" id="MF_01974"/>
    </source>
</evidence>
<dbReference type="Proteomes" id="UP000002186">
    <property type="component" value="Chromosome"/>
</dbReference>
<dbReference type="GO" id="GO:0070006">
    <property type="term" value="F:metalloaminopeptidase activity"/>
    <property type="evidence" value="ECO:0007669"/>
    <property type="project" value="UniProtKB-UniRule"/>
</dbReference>
<dbReference type="STRING" id="85643.Tmz1t_2179"/>
<feature type="binding site" evidence="6">
    <location>
        <position position="242"/>
    </location>
    <ligand>
        <name>a divalent metal cation</name>
        <dbReference type="ChEBI" id="CHEBI:60240"/>
        <label>2</label>
        <note>catalytic</note>
    </ligand>
</feature>
<feature type="binding site" evidence="6">
    <location>
        <position position="211"/>
    </location>
    <ligand>
        <name>a divalent metal cation</name>
        <dbReference type="ChEBI" id="CHEBI:60240"/>
        <label>2</label>
        <note>catalytic</note>
    </ligand>
</feature>
<organism evidence="9 11">
    <name type="scientific">Thauera aminoaromatica</name>
    <dbReference type="NCBI Taxonomy" id="164330"/>
    <lineage>
        <taxon>Bacteria</taxon>
        <taxon>Pseudomonadati</taxon>
        <taxon>Pseudomonadota</taxon>
        <taxon>Betaproteobacteria</taxon>
        <taxon>Rhodocyclales</taxon>
        <taxon>Zoogloeaceae</taxon>
        <taxon>Thauera</taxon>
    </lineage>
</organism>
<comment type="subunit">
    <text evidence="6">Monomer.</text>
</comment>
<keyword evidence="3 6" id="KW-0645">Protease</keyword>
<keyword evidence="4 6" id="KW-0479">Metal-binding</keyword>
<dbReference type="SUPFAM" id="SSF55920">
    <property type="entry name" value="Creatinase/aminopeptidase"/>
    <property type="match status" value="1"/>
</dbReference>
<evidence type="ECO:0000256" key="5">
    <source>
        <dbReference type="ARBA" id="ARBA00022801"/>
    </source>
</evidence>
<dbReference type="EMBL" id="SSFD01000354">
    <property type="protein sequence ID" value="TXH79372.1"/>
    <property type="molecule type" value="Genomic_DNA"/>
</dbReference>
<dbReference type="PRINTS" id="PR00599">
    <property type="entry name" value="MAPEPTIDASE"/>
</dbReference>
<evidence type="ECO:0000256" key="7">
    <source>
        <dbReference type="RuleBase" id="RU003653"/>
    </source>
</evidence>
<feature type="binding site" evidence="6">
    <location>
        <position position="112"/>
    </location>
    <ligand>
        <name>a divalent metal cation</name>
        <dbReference type="ChEBI" id="CHEBI:60240"/>
        <label>2</label>
        <note>catalytic</note>
    </ligand>
</feature>
<reference evidence="9 11" key="2">
    <citation type="journal article" date="2012" name="Stand. Genomic Sci.">
        <title>Complete genome sequence of Thauera aminoaromatica strain MZ1T.</title>
        <authorList>
            <person name="Jiang K."/>
            <person name="Sanseverino J."/>
            <person name="Chauhan A."/>
            <person name="Lucas S."/>
            <person name="Copeland A."/>
            <person name="Lapidus A."/>
            <person name="Del Rio T.G."/>
            <person name="Dalin E."/>
            <person name="Tice H."/>
            <person name="Bruce D."/>
            <person name="Goodwin L."/>
            <person name="Pitluck S."/>
            <person name="Sims D."/>
            <person name="Brettin T."/>
            <person name="Detter J.C."/>
            <person name="Han C."/>
            <person name="Chang Y.J."/>
            <person name="Larimer F."/>
            <person name="Land M."/>
            <person name="Hauser L."/>
            <person name="Kyrpides N.C."/>
            <person name="Mikhailova N."/>
            <person name="Moser S."/>
            <person name="Jegier P."/>
            <person name="Close D."/>
            <person name="Debruyn J.M."/>
            <person name="Wang Y."/>
            <person name="Layton A.C."/>
            <person name="Allen M.S."/>
            <person name="Sayler G.S."/>
        </authorList>
    </citation>
    <scope>NUCLEOTIDE SEQUENCE [LARGE SCALE GENOMIC DNA]</scope>
    <source>
        <strain evidence="9 11">MZ1T</strain>
    </source>
</reference>
<evidence type="ECO:0000313" key="9">
    <source>
        <dbReference type="EMBL" id="ACK54919.1"/>
    </source>
</evidence>
<comment type="similarity">
    <text evidence="6">Belongs to the peptidase M24A family. Methionine aminopeptidase type 1 subfamily.</text>
</comment>
<dbReference type="KEGG" id="tmz:Tmz1t_2179"/>
<accession>A0A5C7S7N3</accession>
<accession>C4ZPS3</accession>
<evidence type="ECO:0000256" key="2">
    <source>
        <dbReference type="ARBA" id="ARBA00022438"/>
    </source>
</evidence>
<dbReference type="PANTHER" id="PTHR43330:SF27">
    <property type="entry name" value="METHIONINE AMINOPEPTIDASE"/>
    <property type="match status" value="1"/>
</dbReference>
<dbReference type="GO" id="GO:0046872">
    <property type="term" value="F:metal ion binding"/>
    <property type="evidence" value="ECO:0007669"/>
    <property type="project" value="UniProtKB-UniRule"/>
</dbReference>
<keyword evidence="2 6" id="KW-0031">Aminopeptidase</keyword>
<dbReference type="OrthoDB" id="9802055at2"/>
<feature type="binding site" evidence="6">
    <location>
        <position position="242"/>
    </location>
    <ligand>
        <name>a divalent metal cation</name>
        <dbReference type="ChEBI" id="CHEBI:60240"/>
        <label>1</label>
    </ligand>
</feature>
<evidence type="ECO:0000313" key="12">
    <source>
        <dbReference type="Proteomes" id="UP000321192"/>
    </source>
</evidence>
<feature type="binding site" evidence="6">
    <location>
        <position position="178"/>
    </location>
    <ligand>
        <name>a divalent metal cation</name>
        <dbReference type="ChEBI" id="CHEBI:60240"/>
        <label>2</label>
        <note>catalytic</note>
    </ligand>
</feature>
<dbReference type="EMBL" id="CP001281">
    <property type="protein sequence ID" value="ACK54919.1"/>
    <property type="molecule type" value="Genomic_DNA"/>
</dbReference>
<evidence type="ECO:0000256" key="3">
    <source>
        <dbReference type="ARBA" id="ARBA00022670"/>
    </source>
</evidence>
<dbReference type="AlphaFoldDB" id="C4ZPS3"/>
<dbReference type="InterPro" id="IPR000994">
    <property type="entry name" value="Pept_M24"/>
</dbReference>